<dbReference type="KEGG" id="fki:FK004_10970"/>
<dbReference type="AlphaFoldDB" id="A0A2S1LPL7"/>
<keyword evidence="5" id="KW-1185">Reference proteome</keyword>
<sequence length="258" mass="30316">MKKASQKLIKYCYILFFFIVSSALAQDTLIPARTEDLAPVKKSILIDTSAVEVRHFKTDFQSHYTSSDYQYEPKSHELTAWQRFLKWLANIFSGMFRSDGSKVSMTAIEKIFKVIVVIIIVVVIFLIVKSLMNKEGSWIFGKSSDKKFINLSEIEKNLHLVDFAKLIQDSTLAGEHRLSIRYYYLWLLKKMAAAELIEWDPEKTNSDYFYEIKNEEFRKEFGYLSYLYNHIWYGAFEIDEAAFEKAKKAFEKTIHLIR</sequence>
<keyword evidence="1" id="KW-0812">Transmembrane</keyword>
<gene>
    <name evidence="4" type="ORF">FK004_10970</name>
</gene>
<organism evidence="4 5">
    <name type="scientific">Flavobacterium kingsejongi</name>
    <dbReference type="NCBI Taxonomy" id="1678728"/>
    <lineage>
        <taxon>Bacteria</taxon>
        <taxon>Pseudomonadati</taxon>
        <taxon>Bacteroidota</taxon>
        <taxon>Flavobacteriia</taxon>
        <taxon>Flavobacteriales</taxon>
        <taxon>Flavobacteriaceae</taxon>
        <taxon>Flavobacterium</taxon>
    </lineage>
</organism>
<dbReference type="Pfam" id="PF13559">
    <property type="entry name" value="DUF4129"/>
    <property type="match status" value="1"/>
</dbReference>
<name>A0A2S1LPL7_9FLAO</name>
<evidence type="ECO:0000256" key="1">
    <source>
        <dbReference type="SAM" id="Phobius"/>
    </source>
</evidence>
<keyword evidence="2" id="KW-0732">Signal</keyword>
<keyword evidence="1" id="KW-1133">Transmembrane helix</keyword>
<evidence type="ECO:0000313" key="4">
    <source>
        <dbReference type="EMBL" id="AWG25700.1"/>
    </source>
</evidence>
<proteinExistence type="predicted"/>
<dbReference type="Proteomes" id="UP000244677">
    <property type="component" value="Chromosome"/>
</dbReference>
<feature type="signal peptide" evidence="2">
    <location>
        <begin position="1"/>
        <end position="25"/>
    </location>
</feature>
<accession>A0A2S1LPL7</accession>
<protein>
    <recommendedName>
        <fullName evidence="3">Protein-glutamine gamma-glutamyltransferase-like C-terminal domain-containing protein</fullName>
    </recommendedName>
</protein>
<feature type="domain" description="Protein-glutamine gamma-glutamyltransferase-like C-terminal" evidence="3">
    <location>
        <begin position="184"/>
        <end position="251"/>
    </location>
</feature>
<keyword evidence="1" id="KW-0472">Membrane</keyword>
<evidence type="ECO:0000313" key="5">
    <source>
        <dbReference type="Proteomes" id="UP000244677"/>
    </source>
</evidence>
<feature type="transmembrane region" description="Helical" evidence="1">
    <location>
        <begin position="111"/>
        <end position="132"/>
    </location>
</feature>
<reference evidence="4 5" key="1">
    <citation type="submission" date="2017-04" db="EMBL/GenBank/DDBJ databases">
        <title>Complete genome sequence of Flavobacterium kingsejong AJ004.</title>
        <authorList>
            <person name="Lee P.C."/>
        </authorList>
    </citation>
    <scope>NUCLEOTIDE SEQUENCE [LARGE SCALE GENOMIC DNA]</scope>
    <source>
        <strain evidence="4 5">AJ004</strain>
    </source>
</reference>
<dbReference type="EMBL" id="CP020919">
    <property type="protein sequence ID" value="AWG25700.1"/>
    <property type="molecule type" value="Genomic_DNA"/>
</dbReference>
<evidence type="ECO:0000256" key="2">
    <source>
        <dbReference type="SAM" id="SignalP"/>
    </source>
</evidence>
<dbReference type="InterPro" id="IPR025403">
    <property type="entry name" value="TgpA-like_C"/>
</dbReference>
<evidence type="ECO:0000259" key="3">
    <source>
        <dbReference type="Pfam" id="PF13559"/>
    </source>
</evidence>
<feature type="chain" id="PRO_5015777910" description="Protein-glutamine gamma-glutamyltransferase-like C-terminal domain-containing protein" evidence="2">
    <location>
        <begin position="26"/>
        <end position="258"/>
    </location>
</feature>